<dbReference type="PANTHER" id="PTHR11214">
    <property type="entry name" value="BETA-1,3-N-ACETYLGLUCOSAMINYLTRANSFERASE"/>
    <property type="match status" value="1"/>
</dbReference>
<gene>
    <name evidence="11" type="ORF">C2G38_2120458</name>
</gene>
<dbReference type="Gene3D" id="3.90.550.50">
    <property type="match status" value="1"/>
</dbReference>
<keyword evidence="4 11" id="KW-0808">Transferase</keyword>
<evidence type="ECO:0000256" key="8">
    <source>
        <dbReference type="ARBA" id="ARBA00023034"/>
    </source>
</evidence>
<name>A0A397UBJ3_9GLOM</name>
<organism evidence="11 12">
    <name type="scientific">Gigaspora rosea</name>
    <dbReference type="NCBI Taxonomy" id="44941"/>
    <lineage>
        <taxon>Eukaryota</taxon>
        <taxon>Fungi</taxon>
        <taxon>Fungi incertae sedis</taxon>
        <taxon>Mucoromycota</taxon>
        <taxon>Glomeromycotina</taxon>
        <taxon>Glomeromycetes</taxon>
        <taxon>Diversisporales</taxon>
        <taxon>Gigasporaceae</taxon>
        <taxon>Gigaspora</taxon>
    </lineage>
</organism>
<dbReference type="OrthoDB" id="2378459at2759"/>
<proteinExistence type="inferred from homology"/>
<dbReference type="AlphaFoldDB" id="A0A397UBJ3"/>
<sequence>MHFNIFKKIIRPIIIFLTLSLIFILLLFQIYFTSLPRAYNPPCESYHQLHNITYSQLSAYPPVKIFIGIFTTIETFERRHLLRKLYRYEINARQFNKYIENEEKDLIDYKFILGKPNELISKETRLNFKIESEAFQDIIILDDYENLNDGKTYYYYKWVAENLIKKVGENNTLKEYDYIVKTDDDSFVNLKNLALNLRPFSQYTTKLYYGYMRTTNPDSILKMYATGMIEVLSTKYAEKIGNLNISKEDLINHHEDVWLAWILMVNDMNEHWIGEQCLIYDDPRMLRYEPSKGSLIFPQTITIHSLKEDWRWNEIIEYFYGDY</sequence>
<dbReference type="Pfam" id="PF01762">
    <property type="entry name" value="Galactosyl_T"/>
    <property type="match status" value="1"/>
</dbReference>
<evidence type="ECO:0000256" key="1">
    <source>
        <dbReference type="ARBA" id="ARBA00004323"/>
    </source>
</evidence>
<evidence type="ECO:0000256" key="9">
    <source>
        <dbReference type="ARBA" id="ARBA00023136"/>
    </source>
</evidence>
<comment type="similarity">
    <text evidence="2 10">Belongs to the glycosyltransferase 31 family.</text>
</comment>
<evidence type="ECO:0000256" key="3">
    <source>
        <dbReference type="ARBA" id="ARBA00022676"/>
    </source>
</evidence>
<keyword evidence="9 10" id="KW-0472">Membrane</keyword>
<feature type="transmembrane region" description="Helical" evidence="10">
    <location>
        <begin position="12"/>
        <end position="32"/>
    </location>
</feature>
<keyword evidence="12" id="KW-1185">Reference proteome</keyword>
<evidence type="ECO:0000313" key="11">
    <source>
        <dbReference type="EMBL" id="RIB04516.1"/>
    </source>
</evidence>
<evidence type="ECO:0000256" key="6">
    <source>
        <dbReference type="ARBA" id="ARBA00022968"/>
    </source>
</evidence>
<dbReference type="Proteomes" id="UP000266673">
    <property type="component" value="Unassembled WGS sequence"/>
</dbReference>
<protein>
    <recommendedName>
        <fullName evidence="10">Hexosyltransferase</fullName>
        <ecNumber evidence="10">2.4.1.-</ecNumber>
    </recommendedName>
</protein>
<dbReference type="PANTHER" id="PTHR11214:SF351">
    <property type="entry name" value="BETA-1,3-GALACTOSYLTRANSFERASE PVG3"/>
    <property type="match status" value="1"/>
</dbReference>
<comment type="subcellular location">
    <subcellularLocation>
        <location evidence="1 10">Golgi apparatus membrane</location>
        <topology evidence="1 10">Single-pass type II membrane protein</topology>
    </subcellularLocation>
</comment>
<evidence type="ECO:0000256" key="10">
    <source>
        <dbReference type="RuleBase" id="RU363063"/>
    </source>
</evidence>
<evidence type="ECO:0000256" key="7">
    <source>
        <dbReference type="ARBA" id="ARBA00022989"/>
    </source>
</evidence>
<keyword evidence="8 10" id="KW-0333">Golgi apparatus</keyword>
<dbReference type="InterPro" id="IPR002659">
    <property type="entry name" value="Glyco_trans_31"/>
</dbReference>
<evidence type="ECO:0000256" key="5">
    <source>
        <dbReference type="ARBA" id="ARBA00022692"/>
    </source>
</evidence>
<evidence type="ECO:0000256" key="2">
    <source>
        <dbReference type="ARBA" id="ARBA00008661"/>
    </source>
</evidence>
<reference evidence="11 12" key="1">
    <citation type="submission" date="2018-06" db="EMBL/GenBank/DDBJ databases">
        <title>Comparative genomics reveals the genomic features of Rhizophagus irregularis, R. cerebriforme, R. diaphanum and Gigaspora rosea, and their symbiotic lifestyle signature.</title>
        <authorList>
            <person name="Morin E."/>
            <person name="San Clemente H."/>
            <person name="Chen E.C.H."/>
            <person name="De La Providencia I."/>
            <person name="Hainaut M."/>
            <person name="Kuo A."/>
            <person name="Kohler A."/>
            <person name="Murat C."/>
            <person name="Tang N."/>
            <person name="Roy S."/>
            <person name="Loubradou J."/>
            <person name="Henrissat B."/>
            <person name="Grigoriev I.V."/>
            <person name="Corradi N."/>
            <person name="Roux C."/>
            <person name="Martin F.M."/>
        </authorList>
    </citation>
    <scope>NUCLEOTIDE SEQUENCE [LARGE SCALE GENOMIC DNA]</scope>
    <source>
        <strain evidence="11 12">DAOM 194757</strain>
    </source>
</reference>
<dbReference type="EMBL" id="QKWP01002164">
    <property type="protein sequence ID" value="RIB04516.1"/>
    <property type="molecule type" value="Genomic_DNA"/>
</dbReference>
<keyword evidence="6 10" id="KW-0735">Signal-anchor</keyword>
<dbReference type="STRING" id="44941.A0A397UBJ3"/>
<comment type="caution">
    <text evidence="11">The sequence shown here is derived from an EMBL/GenBank/DDBJ whole genome shotgun (WGS) entry which is preliminary data.</text>
</comment>
<accession>A0A397UBJ3</accession>
<dbReference type="GO" id="GO:0016758">
    <property type="term" value="F:hexosyltransferase activity"/>
    <property type="evidence" value="ECO:0007669"/>
    <property type="project" value="InterPro"/>
</dbReference>
<evidence type="ECO:0000256" key="4">
    <source>
        <dbReference type="ARBA" id="ARBA00022679"/>
    </source>
</evidence>
<dbReference type="EC" id="2.4.1.-" evidence="10"/>
<keyword evidence="3 10" id="KW-0328">Glycosyltransferase</keyword>
<dbReference type="GO" id="GO:0000139">
    <property type="term" value="C:Golgi membrane"/>
    <property type="evidence" value="ECO:0007669"/>
    <property type="project" value="UniProtKB-SubCell"/>
</dbReference>
<keyword evidence="5 10" id="KW-0812">Transmembrane</keyword>
<evidence type="ECO:0000313" key="12">
    <source>
        <dbReference type="Proteomes" id="UP000266673"/>
    </source>
</evidence>
<keyword evidence="7 10" id="KW-1133">Transmembrane helix</keyword>